<name>W4QL63_9BACI</name>
<comment type="caution">
    <text evidence="1">The sequence shown here is derived from an EMBL/GenBank/DDBJ whole genome shotgun (WGS) entry which is preliminary data.</text>
</comment>
<evidence type="ECO:0000313" key="2">
    <source>
        <dbReference type="Proteomes" id="UP000018895"/>
    </source>
</evidence>
<organism evidence="1 2">
    <name type="scientific">Halalkalibacter hemicellulosilyticusJCM 9152</name>
    <dbReference type="NCBI Taxonomy" id="1236971"/>
    <lineage>
        <taxon>Bacteria</taxon>
        <taxon>Bacillati</taxon>
        <taxon>Bacillota</taxon>
        <taxon>Bacilli</taxon>
        <taxon>Bacillales</taxon>
        <taxon>Bacillaceae</taxon>
        <taxon>Halalkalibacter</taxon>
    </lineage>
</organism>
<dbReference type="STRING" id="1236971.JCM9152_3912"/>
<keyword evidence="2" id="KW-1185">Reference proteome</keyword>
<dbReference type="AlphaFoldDB" id="W4QL63"/>
<dbReference type="Proteomes" id="UP000018895">
    <property type="component" value="Unassembled WGS sequence"/>
</dbReference>
<protein>
    <recommendedName>
        <fullName evidence="3">PepSY domain-containing protein</fullName>
    </recommendedName>
</protein>
<proteinExistence type="predicted"/>
<sequence length="89" mass="9891">MSIGIWLQNKKGPQNITPETALKKVKKAMQPTHHISGSWIHMVPETVTRQSIDYHVYRGGISTATDTGTVQYEFLVATNSGTIIELKPL</sequence>
<reference evidence="1" key="1">
    <citation type="journal article" date="2014" name="Genome Announc.">
        <title>Draft Genome Sequences of Three Alkaliphilic Bacillus Strains, Bacillus wakoensis JCM 9140T, Bacillus akibai JCM 9157T, and Bacillus hemicellulosilyticus JCM 9152T.</title>
        <authorList>
            <person name="Yuki M."/>
            <person name="Oshima K."/>
            <person name="Suda W."/>
            <person name="Oshida Y."/>
            <person name="Kitamura K."/>
            <person name="Iida T."/>
            <person name="Hattori M."/>
            <person name="Ohkuma M."/>
        </authorList>
    </citation>
    <scope>NUCLEOTIDE SEQUENCE [LARGE SCALE GENOMIC DNA]</scope>
    <source>
        <strain evidence="1">JCM 9152</strain>
    </source>
</reference>
<dbReference type="EMBL" id="BAUU01000035">
    <property type="protein sequence ID" value="GAE32378.1"/>
    <property type="molecule type" value="Genomic_DNA"/>
</dbReference>
<evidence type="ECO:0008006" key="3">
    <source>
        <dbReference type="Google" id="ProtNLM"/>
    </source>
</evidence>
<gene>
    <name evidence="1" type="ORF">JCM9152_3912</name>
</gene>
<evidence type="ECO:0000313" key="1">
    <source>
        <dbReference type="EMBL" id="GAE32378.1"/>
    </source>
</evidence>
<accession>W4QL63</accession>